<protein>
    <submittedName>
        <fullName evidence="1">Uncharacterized protein</fullName>
    </submittedName>
</protein>
<sequence length="166" mass="19095">MLSGLYVLTSGNHQGIYVNRERRILCHVAYTFPFKGWRRLLPAAYLNFLQYDNRAWWNCWRDAPLSHRLGCFCYESTSRTVPVRKSLSISTPPRGNDTLAPATTTTKKLGQNSISRTEITGKSVVDDNYSEIRGKQVDRIEARPENFGEICGQMDKPRDEGNHHRF</sequence>
<keyword evidence="2" id="KW-1185">Reference proteome</keyword>
<accession>A0AA35VHS0</accession>
<evidence type="ECO:0000313" key="1">
    <source>
        <dbReference type="EMBL" id="CAI9261117.1"/>
    </source>
</evidence>
<dbReference type="AlphaFoldDB" id="A0AA35VHS0"/>
<evidence type="ECO:0000313" key="2">
    <source>
        <dbReference type="Proteomes" id="UP001177003"/>
    </source>
</evidence>
<dbReference type="EMBL" id="OX465086">
    <property type="protein sequence ID" value="CAI9261117.1"/>
    <property type="molecule type" value="Genomic_DNA"/>
</dbReference>
<dbReference type="Proteomes" id="UP001177003">
    <property type="component" value="Chromosome 0"/>
</dbReference>
<gene>
    <name evidence="1" type="ORF">LSALG_LOCUS1919</name>
</gene>
<organism evidence="1 2">
    <name type="scientific">Lactuca saligna</name>
    <name type="common">Willowleaf lettuce</name>
    <dbReference type="NCBI Taxonomy" id="75948"/>
    <lineage>
        <taxon>Eukaryota</taxon>
        <taxon>Viridiplantae</taxon>
        <taxon>Streptophyta</taxon>
        <taxon>Embryophyta</taxon>
        <taxon>Tracheophyta</taxon>
        <taxon>Spermatophyta</taxon>
        <taxon>Magnoliopsida</taxon>
        <taxon>eudicotyledons</taxon>
        <taxon>Gunneridae</taxon>
        <taxon>Pentapetalae</taxon>
        <taxon>asterids</taxon>
        <taxon>campanulids</taxon>
        <taxon>Asterales</taxon>
        <taxon>Asteraceae</taxon>
        <taxon>Cichorioideae</taxon>
        <taxon>Cichorieae</taxon>
        <taxon>Lactucinae</taxon>
        <taxon>Lactuca</taxon>
    </lineage>
</organism>
<proteinExistence type="predicted"/>
<reference evidence="1" key="1">
    <citation type="submission" date="2023-04" db="EMBL/GenBank/DDBJ databases">
        <authorList>
            <person name="Vijverberg K."/>
            <person name="Xiong W."/>
            <person name="Schranz E."/>
        </authorList>
    </citation>
    <scope>NUCLEOTIDE SEQUENCE</scope>
</reference>
<name>A0AA35VHS0_LACSI</name>